<dbReference type="InterPro" id="IPR024961">
    <property type="entry name" value="T2SS_GspC_N"/>
</dbReference>
<keyword evidence="3" id="KW-1003">Cell membrane</keyword>
<feature type="domain" description="Type II secretion system protein GspC N-terminal" evidence="10">
    <location>
        <begin position="22"/>
        <end position="160"/>
    </location>
</feature>
<evidence type="ECO:0000256" key="6">
    <source>
        <dbReference type="ARBA" id="ARBA00022927"/>
    </source>
</evidence>
<dbReference type="SUPFAM" id="SSF50156">
    <property type="entry name" value="PDZ domain-like"/>
    <property type="match status" value="1"/>
</dbReference>
<evidence type="ECO:0000256" key="5">
    <source>
        <dbReference type="ARBA" id="ARBA00022692"/>
    </source>
</evidence>
<feature type="transmembrane region" description="Helical" evidence="9">
    <location>
        <begin position="20"/>
        <end position="40"/>
    </location>
</feature>
<reference evidence="11" key="1">
    <citation type="submission" date="2022-01" db="EMBL/GenBank/DDBJ databases">
        <authorList>
            <person name="Karlyshev A.V."/>
            <person name="Jaspars M."/>
        </authorList>
    </citation>
    <scope>NUCLEOTIDE SEQUENCE</scope>
    <source>
        <strain evidence="11">AGSA3-2</strain>
    </source>
</reference>
<keyword evidence="5 9" id="KW-0812">Transmembrane</keyword>
<dbReference type="GO" id="GO:0005886">
    <property type="term" value="C:plasma membrane"/>
    <property type="evidence" value="ECO:0007669"/>
    <property type="project" value="UniProtKB-SubCell"/>
</dbReference>
<protein>
    <recommendedName>
        <fullName evidence="10">Type II secretion system protein GspC N-terminal domain-containing protein</fullName>
    </recommendedName>
</protein>
<comment type="caution">
    <text evidence="11">The sequence shown here is derived from an EMBL/GenBank/DDBJ whole genome shotgun (WGS) entry which is preliminary data.</text>
</comment>
<keyword evidence="7 9" id="KW-1133">Transmembrane helix</keyword>
<accession>A0A9Q3W5Y0</accession>
<keyword evidence="12" id="KW-1185">Reference proteome</keyword>
<evidence type="ECO:0000256" key="7">
    <source>
        <dbReference type="ARBA" id="ARBA00022989"/>
    </source>
</evidence>
<evidence type="ECO:0000256" key="9">
    <source>
        <dbReference type="SAM" id="Phobius"/>
    </source>
</evidence>
<dbReference type="Gene3D" id="2.30.42.10">
    <property type="match status" value="1"/>
</dbReference>
<keyword evidence="2" id="KW-0813">Transport</keyword>
<gene>
    <name evidence="11" type="ORF">LZG35_07205</name>
</gene>
<dbReference type="Proteomes" id="UP001107961">
    <property type="component" value="Unassembled WGS sequence"/>
</dbReference>
<proteinExistence type="predicted"/>
<evidence type="ECO:0000256" key="1">
    <source>
        <dbReference type="ARBA" id="ARBA00004533"/>
    </source>
</evidence>
<evidence type="ECO:0000259" key="10">
    <source>
        <dbReference type="Pfam" id="PF11356"/>
    </source>
</evidence>
<keyword evidence="8 9" id="KW-0472">Membrane</keyword>
<dbReference type="GO" id="GO:0015031">
    <property type="term" value="P:protein transport"/>
    <property type="evidence" value="ECO:0007669"/>
    <property type="project" value="UniProtKB-KW"/>
</dbReference>
<organism evidence="11 12">
    <name type="scientific">Alloalcanivorax xenomutans</name>
    <dbReference type="NCBI Taxonomy" id="1094342"/>
    <lineage>
        <taxon>Bacteria</taxon>
        <taxon>Pseudomonadati</taxon>
        <taxon>Pseudomonadota</taxon>
        <taxon>Gammaproteobacteria</taxon>
        <taxon>Oceanospirillales</taxon>
        <taxon>Alcanivoracaceae</taxon>
        <taxon>Alloalcanivorax</taxon>
    </lineage>
</organism>
<dbReference type="AlphaFoldDB" id="A0A9Q3W5Y0"/>
<name>A0A9Q3W5Y0_9GAMM</name>
<dbReference type="Pfam" id="PF11356">
    <property type="entry name" value="T2SSC"/>
    <property type="match status" value="1"/>
</dbReference>
<sequence>MTMNRPTLTAVLGRAARYLVSLALLGVLVYLVVWTAGLLIRGPKPPERMSADSLSVTVPSQNPALTKAEIAGWNLFGEYLSENGTAEAHSDAPETRMKLTLLGVFHNRVDEHGWAIIQPEGGEAGLYHVGDELVRGATLNALRVDHVLLKRGGRLEKLPLLDWEAMPGIVASAQPARDDKKDDSEVEKLLSDREKAMKTMGVEPVSPETANGYRVIDEEGDLVKKFGFQKGDIIFSANGYPLGTKEDDLLARRSVVDSGIGEIIVRRGSKEFLIEYRTGNGNIRGMAALTAKTPEGG</sequence>
<comment type="subcellular location">
    <subcellularLocation>
        <location evidence="1">Cell inner membrane</location>
    </subcellularLocation>
</comment>
<dbReference type="Gene3D" id="2.30.30.830">
    <property type="match status" value="1"/>
</dbReference>
<keyword evidence="6" id="KW-0653">Protein transport</keyword>
<dbReference type="EMBL" id="JAJVKT010000007">
    <property type="protein sequence ID" value="MCE7508422.1"/>
    <property type="molecule type" value="Genomic_DNA"/>
</dbReference>
<dbReference type="RefSeq" id="WP_080531069.1">
    <property type="nucleotide sequence ID" value="NZ_CP012331.1"/>
</dbReference>
<evidence type="ECO:0000313" key="12">
    <source>
        <dbReference type="Proteomes" id="UP001107961"/>
    </source>
</evidence>
<evidence type="ECO:0000313" key="11">
    <source>
        <dbReference type="EMBL" id="MCE7508422.1"/>
    </source>
</evidence>
<keyword evidence="4" id="KW-0997">Cell inner membrane</keyword>
<evidence type="ECO:0000256" key="4">
    <source>
        <dbReference type="ARBA" id="ARBA00022519"/>
    </source>
</evidence>
<dbReference type="InterPro" id="IPR036034">
    <property type="entry name" value="PDZ_sf"/>
</dbReference>
<evidence type="ECO:0000256" key="3">
    <source>
        <dbReference type="ARBA" id="ARBA00022475"/>
    </source>
</evidence>
<evidence type="ECO:0000256" key="2">
    <source>
        <dbReference type="ARBA" id="ARBA00022448"/>
    </source>
</evidence>
<evidence type="ECO:0000256" key="8">
    <source>
        <dbReference type="ARBA" id="ARBA00023136"/>
    </source>
</evidence>